<dbReference type="CDD" id="cd04301">
    <property type="entry name" value="NAT_SF"/>
    <property type="match status" value="1"/>
</dbReference>
<reference evidence="4" key="1">
    <citation type="journal article" date="2014" name="Front. Microbiol.">
        <title>High frequency of phylogenetically diverse reductive dehalogenase-homologous genes in deep subseafloor sedimentary metagenomes.</title>
        <authorList>
            <person name="Kawai M."/>
            <person name="Futagami T."/>
            <person name="Toyoda A."/>
            <person name="Takaki Y."/>
            <person name="Nishi S."/>
            <person name="Hori S."/>
            <person name="Arai W."/>
            <person name="Tsubouchi T."/>
            <person name="Morono Y."/>
            <person name="Uchiyama I."/>
            <person name="Ito T."/>
            <person name="Fujiyama A."/>
            <person name="Inagaki F."/>
            <person name="Takami H."/>
        </authorList>
    </citation>
    <scope>NUCLEOTIDE SEQUENCE</scope>
    <source>
        <strain evidence="4">Expedition CK06-06</strain>
    </source>
</reference>
<dbReference type="InterPro" id="IPR050832">
    <property type="entry name" value="Bact_Acetyltransf"/>
</dbReference>
<protein>
    <recommendedName>
        <fullName evidence="3">N-acetyltransferase domain-containing protein</fullName>
    </recommendedName>
</protein>
<dbReference type="PANTHER" id="PTHR43877:SF2">
    <property type="entry name" value="AMINOALKYLPHOSPHONATE N-ACETYLTRANSFERASE-RELATED"/>
    <property type="match status" value="1"/>
</dbReference>
<dbReference type="InterPro" id="IPR000182">
    <property type="entry name" value="GNAT_dom"/>
</dbReference>
<dbReference type="PROSITE" id="PS51186">
    <property type="entry name" value="GNAT"/>
    <property type="match status" value="1"/>
</dbReference>
<dbReference type="GO" id="GO:0016747">
    <property type="term" value="F:acyltransferase activity, transferring groups other than amino-acyl groups"/>
    <property type="evidence" value="ECO:0007669"/>
    <property type="project" value="InterPro"/>
</dbReference>
<evidence type="ECO:0000259" key="3">
    <source>
        <dbReference type="PROSITE" id="PS51186"/>
    </source>
</evidence>
<evidence type="ECO:0000256" key="2">
    <source>
        <dbReference type="ARBA" id="ARBA00023315"/>
    </source>
</evidence>
<organism evidence="4">
    <name type="scientific">marine sediment metagenome</name>
    <dbReference type="NCBI Taxonomy" id="412755"/>
    <lineage>
        <taxon>unclassified sequences</taxon>
        <taxon>metagenomes</taxon>
        <taxon>ecological metagenomes</taxon>
    </lineage>
</organism>
<proteinExistence type="predicted"/>
<keyword evidence="2" id="KW-0012">Acyltransferase</keyword>
<name>X1JP86_9ZZZZ</name>
<gene>
    <name evidence="4" type="ORF">S03H2_49335</name>
</gene>
<keyword evidence="1" id="KW-0808">Transferase</keyword>
<accession>X1JP86</accession>
<dbReference type="SUPFAM" id="SSF55729">
    <property type="entry name" value="Acyl-CoA N-acyltransferases (Nat)"/>
    <property type="match status" value="1"/>
</dbReference>
<comment type="caution">
    <text evidence="4">The sequence shown here is derived from an EMBL/GenBank/DDBJ whole genome shotgun (WGS) entry which is preliminary data.</text>
</comment>
<dbReference type="InterPro" id="IPR016181">
    <property type="entry name" value="Acyl_CoA_acyltransferase"/>
</dbReference>
<evidence type="ECO:0000256" key="1">
    <source>
        <dbReference type="ARBA" id="ARBA00022679"/>
    </source>
</evidence>
<sequence length="166" mass="18754">MATIEELADEDAEEAAEATRDCMRDAWERWEKDYYPKEAMEFDLPPHSAEDYRKRIALPDAFIIVAKDRGRIVGVCSGRVVGKGGVASLGWLGVAPESRKQGVGNQLLEAVEEHVKDSGCHKISLVTLPCLTDAVRLFFKRGWVPECNLTRHSWKVDFMVVSKWFD</sequence>
<dbReference type="Pfam" id="PF00583">
    <property type="entry name" value="Acetyltransf_1"/>
    <property type="match status" value="1"/>
</dbReference>
<evidence type="ECO:0000313" key="4">
    <source>
        <dbReference type="EMBL" id="GAH71603.1"/>
    </source>
</evidence>
<feature type="domain" description="N-acetyltransferase" evidence="3">
    <location>
        <begin position="2"/>
        <end position="166"/>
    </location>
</feature>
<dbReference type="AlphaFoldDB" id="X1JP86"/>
<dbReference type="EMBL" id="BARU01031167">
    <property type="protein sequence ID" value="GAH71603.1"/>
    <property type="molecule type" value="Genomic_DNA"/>
</dbReference>
<dbReference type="PANTHER" id="PTHR43877">
    <property type="entry name" value="AMINOALKYLPHOSPHONATE N-ACETYLTRANSFERASE-RELATED-RELATED"/>
    <property type="match status" value="1"/>
</dbReference>
<dbReference type="Gene3D" id="3.40.630.30">
    <property type="match status" value="1"/>
</dbReference>